<dbReference type="NCBIfam" id="TIGR03307">
    <property type="entry name" value="PhnP"/>
    <property type="match status" value="1"/>
</dbReference>
<dbReference type="PANTHER" id="PTHR42663:SF6">
    <property type="entry name" value="HYDROLASE C777.06C-RELATED"/>
    <property type="match status" value="1"/>
</dbReference>
<sequence>MSPLFTFRFLGTGDARQVPVFDCDCDVCHRAQLESRWQRHSCCAALYSPKGILLIDAGLPSLAPWLSMYTQRCILLTHYHMDHVQGLFPLRWGVGKPIPVYGPPDLAGCDDLFKHPGMLDFKPPLMAFQPLHLHRLRITPVPLNHSRPTLGYLIETSECRIAYLTDTVGLPDETLQFLEQQGTLDRLIIDCTEPPAAVMPRNHNDLTSALHIHVRLRPQETYLTHIGHALDVYLQTHVLPQGVQVARDGMSFTL</sequence>
<proteinExistence type="predicted"/>
<dbReference type="GO" id="GO:0019700">
    <property type="term" value="P:organic phosphonate catabolic process"/>
    <property type="evidence" value="ECO:0007669"/>
    <property type="project" value="InterPro"/>
</dbReference>
<name>A0A348HFI3_9GAMM</name>
<dbReference type="Proteomes" id="UP000267342">
    <property type="component" value="Chromosome"/>
</dbReference>
<dbReference type="GO" id="GO:0008081">
    <property type="term" value="F:phosphoric diester hydrolase activity"/>
    <property type="evidence" value="ECO:0007669"/>
    <property type="project" value="InterPro"/>
</dbReference>
<protein>
    <submittedName>
        <fullName evidence="2">Carbon-phosphorus lyase complex accessory protein</fullName>
    </submittedName>
</protein>
<feature type="domain" description="Metallo-beta-lactamase" evidence="1">
    <location>
        <begin position="39"/>
        <end position="228"/>
    </location>
</feature>
<dbReference type="CDD" id="cd07736">
    <property type="entry name" value="PhnP-like_MBL-fold"/>
    <property type="match status" value="1"/>
</dbReference>
<dbReference type="KEGG" id="zpl:ZBT109_1629"/>
<dbReference type="InterPro" id="IPR001279">
    <property type="entry name" value="Metallo-B-lactamas"/>
</dbReference>
<keyword evidence="3" id="KW-1185">Reference proteome</keyword>
<evidence type="ECO:0000313" key="3">
    <source>
        <dbReference type="Proteomes" id="UP000267342"/>
    </source>
</evidence>
<gene>
    <name evidence="2" type="ORF">ZBT109_1629</name>
</gene>
<dbReference type="OrthoDB" id="9803916at2"/>
<dbReference type="SUPFAM" id="SSF56281">
    <property type="entry name" value="Metallo-hydrolase/oxidoreductase"/>
    <property type="match status" value="1"/>
</dbReference>
<dbReference type="AlphaFoldDB" id="A0A348HFI3"/>
<dbReference type="InterPro" id="IPR036866">
    <property type="entry name" value="RibonucZ/Hydroxyglut_hydro"/>
</dbReference>
<reference evidence="2 3" key="1">
    <citation type="submission" date="2018-09" db="EMBL/GenBank/DDBJ databases">
        <title>Zymobacter palmae IAM14233 (=T109) whole genome analysis.</title>
        <authorList>
            <person name="Yanase H."/>
        </authorList>
    </citation>
    <scope>NUCLEOTIDE SEQUENCE [LARGE SCALE GENOMIC DNA]</scope>
    <source>
        <strain evidence="2 3">IAM14233</strain>
    </source>
</reference>
<dbReference type="InterPro" id="IPR017693">
    <property type="entry name" value="Phosphonate_metab_PhnP"/>
</dbReference>
<dbReference type="InterPro" id="IPR035682">
    <property type="entry name" value="PhnP_MBL"/>
</dbReference>
<dbReference type="GO" id="GO:0016829">
    <property type="term" value="F:lyase activity"/>
    <property type="evidence" value="ECO:0007669"/>
    <property type="project" value="UniProtKB-KW"/>
</dbReference>
<dbReference type="EMBL" id="AP018933">
    <property type="protein sequence ID" value="BBG30385.1"/>
    <property type="molecule type" value="Genomic_DNA"/>
</dbReference>
<dbReference type="STRING" id="1123510.GCA_000620025_02426"/>
<keyword evidence="2" id="KW-0456">Lyase</keyword>
<organism evidence="2 3">
    <name type="scientific">Zymobacter palmae</name>
    <dbReference type="NCBI Taxonomy" id="33074"/>
    <lineage>
        <taxon>Bacteria</taxon>
        <taxon>Pseudomonadati</taxon>
        <taxon>Pseudomonadota</taxon>
        <taxon>Gammaproteobacteria</taxon>
        <taxon>Oceanospirillales</taxon>
        <taxon>Halomonadaceae</taxon>
        <taxon>Zymobacter group</taxon>
        <taxon>Zymobacter</taxon>
    </lineage>
</organism>
<dbReference type="Pfam" id="PF12706">
    <property type="entry name" value="Lactamase_B_2"/>
    <property type="match status" value="1"/>
</dbReference>
<evidence type="ECO:0000259" key="1">
    <source>
        <dbReference type="SMART" id="SM00849"/>
    </source>
</evidence>
<evidence type="ECO:0000313" key="2">
    <source>
        <dbReference type="EMBL" id="BBG30385.1"/>
    </source>
</evidence>
<dbReference type="RefSeq" id="WP_027705464.1">
    <property type="nucleotide sequence ID" value="NZ_AP018933.1"/>
</dbReference>
<dbReference type="PANTHER" id="PTHR42663">
    <property type="entry name" value="HYDROLASE C777.06C-RELATED-RELATED"/>
    <property type="match status" value="1"/>
</dbReference>
<dbReference type="SMART" id="SM00849">
    <property type="entry name" value="Lactamase_B"/>
    <property type="match status" value="1"/>
</dbReference>
<dbReference type="Gene3D" id="3.60.15.10">
    <property type="entry name" value="Ribonuclease Z/Hydroxyacylglutathione hydrolase-like"/>
    <property type="match status" value="1"/>
</dbReference>
<accession>A0A348HFI3</accession>